<name>A0A256GA07_9HYPH</name>
<reference evidence="1 2" key="1">
    <citation type="submission" date="2017-07" db="EMBL/GenBank/DDBJ databases">
        <title>Phylogenetic study on the rhizospheric bacterium Ochrobactrum sp. A44.</title>
        <authorList>
            <person name="Krzyzanowska D.M."/>
            <person name="Ossowicki A."/>
            <person name="Rajewska M."/>
            <person name="Maciag T."/>
            <person name="Kaczynski Z."/>
            <person name="Czerwicka M."/>
            <person name="Jafra S."/>
        </authorList>
    </citation>
    <scope>NUCLEOTIDE SEQUENCE [LARGE SCALE GENOMIC DNA]</scope>
    <source>
        <strain evidence="1 2">CCUG 30717</strain>
    </source>
</reference>
<proteinExistence type="predicted"/>
<dbReference type="AlphaFoldDB" id="A0A256GA07"/>
<dbReference type="EMBL" id="NNRM01000037">
    <property type="protein sequence ID" value="OYR23947.1"/>
    <property type="molecule type" value="Genomic_DNA"/>
</dbReference>
<keyword evidence="2" id="KW-1185">Reference proteome</keyword>
<accession>A0A256GA07</accession>
<gene>
    <name evidence="1" type="ORF">CEV34_3280</name>
</gene>
<evidence type="ECO:0000313" key="2">
    <source>
        <dbReference type="Proteomes" id="UP000216188"/>
    </source>
</evidence>
<protein>
    <submittedName>
        <fullName evidence="1">Uncharacterized protein</fullName>
    </submittedName>
</protein>
<comment type="caution">
    <text evidence="1">The sequence shown here is derived from an EMBL/GenBank/DDBJ whole genome shotgun (WGS) entry which is preliminary data.</text>
</comment>
<sequence>MPINGGQDAATPCFERVLLRGMVKGPHPAARKNGEQPTHFQE</sequence>
<evidence type="ECO:0000313" key="1">
    <source>
        <dbReference type="EMBL" id="OYR23947.1"/>
    </source>
</evidence>
<organism evidence="1 2">
    <name type="scientific">Brucella pseudogrignonensis</name>
    <dbReference type="NCBI Taxonomy" id="419475"/>
    <lineage>
        <taxon>Bacteria</taxon>
        <taxon>Pseudomonadati</taxon>
        <taxon>Pseudomonadota</taxon>
        <taxon>Alphaproteobacteria</taxon>
        <taxon>Hyphomicrobiales</taxon>
        <taxon>Brucellaceae</taxon>
        <taxon>Brucella/Ochrobactrum group</taxon>
        <taxon>Brucella</taxon>
    </lineage>
</organism>
<dbReference type="Proteomes" id="UP000216188">
    <property type="component" value="Unassembled WGS sequence"/>
</dbReference>